<evidence type="ECO:0000313" key="4">
    <source>
        <dbReference type="Proteomes" id="UP000239899"/>
    </source>
</evidence>
<comment type="caution">
    <text evidence="3">The sequence shown here is derived from an EMBL/GenBank/DDBJ whole genome shotgun (WGS) entry which is preliminary data.</text>
</comment>
<feature type="region of interest" description="Disordered" evidence="1">
    <location>
        <begin position="200"/>
        <end position="227"/>
    </location>
</feature>
<dbReference type="AlphaFoldDB" id="A0A2P6TR46"/>
<name>A0A2P6TR46_CHLSO</name>
<dbReference type="OrthoDB" id="518450at2759"/>
<evidence type="ECO:0000256" key="2">
    <source>
        <dbReference type="SAM" id="SignalP"/>
    </source>
</evidence>
<accession>A0A2P6TR46</accession>
<protein>
    <submittedName>
        <fullName evidence="3">Uncharacterized protein</fullName>
    </submittedName>
</protein>
<evidence type="ECO:0000313" key="3">
    <source>
        <dbReference type="EMBL" id="PRW56542.1"/>
    </source>
</evidence>
<reference evidence="3 4" key="1">
    <citation type="journal article" date="2018" name="Plant J.">
        <title>Genome sequences of Chlorella sorokiniana UTEX 1602 and Micractinium conductrix SAG 241.80: implications to maltose excretion by a green alga.</title>
        <authorList>
            <person name="Arriola M.B."/>
            <person name="Velmurugan N."/>
            <person name="Zhang Y."/>
            <person name="Plunkett M.H."/>
            <person name="Hondzo H."/>
            <person name="Barney B.M."/>
        </authorList>
    </citation>
    <scope>NUCLEOTIDE SEQUENCE [LARGE SCALE GENOMIC DNA]</scope>
    <source>
        <strain evidence="4">UTEX 1602</strain>
    </source>
</reference>
<sequence length="227" mass="23177">MRCAALLLALGLLAGSALADLAPPKCGAGGMGGGWTPVSGSDVPQEVVDAVVNTVMSSVAANLTSLLSQQGLTGNEAVQMGDVSVAGCQQVVKGTNYKLWLNMTATVGANNVTLGLSADVYNPLPADNGGAGEKLTVYDIDVEFVSVDGVIIAQDLPGDADDKWDVDADGNIVANGNFTDGTWNTGILADDLDDLLYSEGDGLGMDDSDMDGPDMDGPDMDDGKMDN</sequence>
<feature type="signal peptide" evidence="2">
    <location>
        <begin position="1"/>
        <end position="19"/>
    </location>
</feature>
<keyword evidence="2" id="KW-0732">Signal</keyword>
<organism evidence="3 4">
    <name type="scientific">Chlorella sorokiniana</name>
    <name type="common">Freshwater green alga</name>
    <dbReference type="NCBI Taxonomy" id="3076"/>
    <lineage>
        <taxon>Eukaryota</taxon>
        <taxon>Viridiplantae</taxon>
        <taxon>Chlorophyta</taxon>
        <taxon>core chlorophytes</taxon>
        <taxon>Trebouxiophyceae</taxon>
        <taxon>Chlorellales</taxon>
        <taxon>Chlorellaceae</taxon>
        <taxon>Chlorella clade</taxon>
        <taxon>Chlorella</taxon>
    </lineage>
</organism>
<gene>
    <name evidence="3" type="ORF">C2E21_4546</name>
</gene>
<keyword evidence="4" id="KW-1185">Reference proteome</keyword>
<proteinExistence type="predicted"/>
<feature type="chain" id="PRO_5015190855" evidence="2">
    <location>
        <begin position="20"/>
        <end position="227"/>
    </location>
</feature>
<dbReference type="Proteomes" id="UP000239899">
    <property type="component" value="Unassembled WGS sequence"/>
</dbReference>
<dbReference type="EMBL" id="LHPG02000008">
    <property type="protein sequence ID" value="PRW56542.1"/>
    <property type="molecule type" value="Genomic_DNA"/>
</dbReference>
<feature type="compositionally biased region" description="Acidic residues" evidence="1">
    <location>
        <begin position="204"/>
        <end position="220"/>
    </location>
</feature>
<evidence type="ECO:0000256" key="1">
    <source>
        <dbReference type="SAM" id="MobiDB-lite"/>
    </source>
</evidence>